<proteinExistence type="predicted"/>
<evidence type="ECO:0000313" key="2">
    <source>
        <dbReference type="EMBL" id="CAB4192985.1"/>
    </source>
</evidence>
<sequence length="476" mass="54819">MDDRTPKELSDHVMSVWLPANQIRQGDFLSETTGLEVYTRIYKRDSWGDQQDVLYGRNAYGGDSHFLSTEGEHVKEYRVITIEEMRRAGYDFPDEPIFYSNLSGYKRKVRFKDGEGKIVRAGVEVRRGDNSYKKNWHDLSPVKGPYATFSASFDRDSCMGQTGFVPGNAAQKRFHEIWEEYHLNDMKAGTKAQTKALASADFTGLCERFKLRHREMFDKEYAPITAAHKAKELARTAEIERRIAAGDPEPEKNLKYNLKPTTIKLLDKSIPTYKEPSDYDMQRSYLDLKGLSAQYKYGSAWLLAPLDEMFTTNLALLLDEIESIEAERVSEIETAFKGTIQQIMEGDKEESDDDLLETDLGEEWKRKVALASHLGLSYQDCFDIEVDDGNSARVSYSGEEYLVCDDTEMEDRWDESLESYLDECVLPELDESVRRYFDKAAWKSDAREDGVGHSLNYYDGTHHTITVEDNWNIFRQ</sequence>
<accession>A0A6J5RL57</accession>
<protein>
    <submittedName>
        <fullName evidence="2">Uncharacterized protein</fullName>
    </submittedName>
</protein>
<name>A0A6J5RL57_9CAUD</name>
<organism evidence="2">
    <name type="scientific">uncultured Caudovirales phage</name>
    <dbReference type="NCBI Taxonomy" id="2100421"/>
    <lineage>
        <taxon>Viruses</taxon>
        <taxon>Duplodnaviria</taxon>
        <taxon>Heunggongvirae</taxon>
        <taxon>Uroviricota</taxon>
        <taxon>Caudoviricetes</taxon>
        <taxon>Peduoviridae</taxon>
        <taxon>Maltschvirus</taxon>
        <taxon>Maltschvirus maltsch</taxon>
    </lineage>
</organism>
<reference evidence="2" key="1">
    <citation type="submission" date="2020-05" db="EMBL/GenBank/DDBJ databases">
        <authorList>
            <person name="Chiriac C."/>
            <person name="Salcher M."/>
            <person name="Ghai R."/>
            <person name="Kavagutti S V."/>
        </authorList>
    </citation>
    <scope>NUCLEOTIDE SEQUENCE</scope>
</reference>
<gene>
    <name evidence="1" type="ORF">UFOVP1127_71</name>
    <name evidence="2" type="ORF">UFOVP1242_3</name>
</gene>
<dbReference type="EMBL" id="LR797197">
    <property type="protein sequence ID" value="CAB4192985.1"/>
    <property type="molecule type" value="Genomic_DNA"/>
</dbReference>
<evidence type="ECO:0000313" key="1">
    <source>
        <dbReference type="EMBL" id="CAB4185431.1"/>
    </source>
</evidence>
<dbReference type="EMBL" id="LR797075">
    <property type="protein sequence ID" value="CAB4185431.1"/>
    <property type="molecule type" value="Genomic_DNA"/>
</dbReference>